<proteinExistence type="predicted"/>
<dbReference type="Proteomes" id="UP001176960">
    <property type="component" value="Unassembled WGS sequence"/>
</dbReference>
<dbReference type="RefSeq" id="WP_289842044.1">
    <property type="nucleotide sequence ID" value="NZ_JARBJP010000003.1"/>
</dbReference>
<evidence type="ECO:0000313" key="2">
    <source>
        <dbReference type="Proteomes" id="UP001176960"/>
    </source>
</evidence>
<dbReference type="AlphaFoldDB" id="A0AA35UQ80"/>
<evidence type="ECO:0000313" key="1">
    <source>
        <dbReference type="EMBL" id="CAI9120085.1"/>
    </source>
</evidence>
<reference evidence="1" key="1">
    <citation type="submission" date="2023-03" db="EMBL/GenBank/DDBJ databases">
        <authorList>
            <person name="Cleenwerck I."/>
        </authorList>
    </citation>
    <scope>NUCLEOTIDE SEQUENCE</scope>
    <source>
        <strain evidence="1">LMG 32879</strain>
    </source>
</reference>
<organism evidence="1 2">
    <name type="scientific">Brytella acorum</name>
    <dbReference type="NCBI Taxonomy" id="2959299"/>
    <lineage>
        <taxon>Bacteria</taxon>
        <taxon>Pseudomonadati</taxon>
        <taxon>Pseudomonadota</taxon>
        <taxon>Alphaproteobacteria</taxon>
        <taxon>Acetobacterales</taxon>
        <taxon>Acetobacteraceae</taxon>
        <taxon>Brytella</taxon>
    </lineage>
</organism>
<accession>A0AA35UQ80</accession>
<keyword evidence="2" id="KW-1185">Reference proteome</keyword>
<gene>
    <name evidence="1" type="ORF">LMG32879_000914</name>
</gene>
<sequence>MAAMMMMRRAAMLVMVVVISEGIALDADRDAVTAIRYLDRGEAVSVNDVEIGVFVPVTVQGIYREIIRQQF</sequence>
<protein>
    <submittedName>
        <fullName evidence="1">Uncharacterized protein</fullName>
    </submittedName>
</protein>
<name>A0AA35UQ80_9PROT</name>
<comment type="caution">
    <text evidence="1">The sequence shown here is derived from an EMBL/GenBank/DDBJ whole genome shotgun (WGS) entry which is preliminary data.</text>
</comment>
<dbReference type="EMBL" id="CATKSH010000004">
    <property type="protein sequence ID" value="CAI9120085.1"/>
    <property type="molecule type" value="Genomic_DNA"/>
</dbReference>